<gene>
    <name evidence="10" type="ORF">F444_07494</name>
</gene>
<proteinExistence type="inferred from homology"/>
<evidence type="ECO:0000256" key="8">
    <source>
        <dbReference type="SAM" id="SignalP"/>
    </source>
</evidence>
<accession>A0A081AEG9</accession>
<dbReference type="GO" id="GO:0006508">
    <property type="term" value="P:proteolysis"/>
    <property type="evidence" value="ECO:0007669"/>
    <property type="project" value="InterPro"/>
</dbReference>
<evidence type="ECO:0000256" key="6">
    <source>
        <dbReference type="ARBA" id="ARBA00023157"/>
    </source>
</evidence>
<name>A0A081AEG9_PHYNI</name>
<dbReference type="Proteomes" id="UP000028582">
    <property type="component" value="Unassembled WGS sequence"/>
</dbReference>
<feature type="domain" description="Peptidase S1" evidence="9">
    <location>
        <begin position="38"/>
        <end position="220"/>
    </location>
</feature>
<sequence>MKISTSIVLSTVTLASILNPIDGHSDPDQFVQSERKLIVGGETTEPGTKTYTTGLRSTVEGDNFCAGSLITPTYVLGASHCVPGDIRWVSIGSHYLNGTQDGEQIRVVSITNHPNYTTDGDQMSNDFVLLKLERPSKFKPVKLAAADGSDLKTGERVTASGWGRTDENGTTSYELQHETEGEDDVLLGLVSWGDTCGRDGTPTAFGIVSRVRAWIESITSGECSP</sequence>
<comment type="caution">
    <text evidence="10">The sequence shown here is derived from an EMBL/GenBank/DDBJ whole genome shotgun (WGS) entry which is preliminary data.</text>
</comment>
<dbReference type="GO" id="GO:0005576">
    <property type="term" value="C:extracellular region"/>
    <property type="evidence" value="ECO:0007669"/>
    <property type="project" value="UniProtKB-SubCell"/>
</dbReference>
<dbReference type="SUPFAM" id="SSF50494">
    <property type="entry name" value="Trypsin-like serine proteases"/>
    <property type="match status" value="1"/>
</dbReference>
<dbReference type="Gene3D" id="2.40.10.10">
    <property type="entry name" value="Trypsin-like serine proteases"/>
    <property type="match status" value="2"/>
</dbReference>
<evidence type="ECO:0000256" key="4">
    <source>
        <dbReference type="ARBA" id="ARBA00022729"/>
    </source>
</evidence>
<dbReference type="GO" id="GO:0004252">
    <property type="term" value="F:serine-type endopeptidase activity"/>
    <property type="evidence" value="ECO:0007669"/>
    <property type="project" value="InterPro"/>
</dbReference>
<dbReference type="PROSITE" id="PS50240">
    <property type="entry name" value="TRYPSIN_DOM"/>
    <property type="match status" value="1"/>
</dbReference>
<dbReference type="Pfam" id="PF00089">
    <property type="entry name" value="Trypsin"/>
    <property type="match status" value="1"/>
</dbReference>
<evidence type="ECO:0000256" key="5">
    <source>
        <dbReference type="ARBA" id="ARBA00023026"/>
    </source>
</evidence>
<reference evidence="10 11" key="1">
    <citation type="submission" date="2013-11" db="EMBL/GenBank/DDBJ databases">
        <title>The Genome Sequence of Phytophthora parasitica P1976.</title>
        <authorList>
            <consortium name="The Broad Institute Genomics Platform"/>
            <person name="Russ C."/>
            <person name="Tyler B."/>
            <person name="Panabieres F."/>
            <person name="Shan W."/>
            <person name="Tripathy S."/>
            <person name="Grunwald N."/>
            <person name="Machado M."/>
            <person name="Johnson C.S."/>
            <person name="Walker B."/>
            <person name="Young S."/>
            <person name="Zeng Q."/>
            <person name="Gargeya S."/>
            <person name="Fitzgerald M."/>
            <person name="Haas B."/>
            <person name="Abouelleil A."/>
            <person name="Allen A.W."/>
            <person name="Alvarado L."/>
            <person name="Arachchi H.M."/>
            <person name="Berlin A.M."/>
            <person name="Chapman S.B."/>
            <person name="Gainer-Dewar J."/>
            <person name="Goldberg J."/>
            <person name="Griggs A."/>
            <person name="Gujja S."/>
            <person name="Hansen M."/>
            <person name="Howarth C."/>
            <person name="Imamovic A."/>
            <person name="Ireland A."/>
            <person name="Larimer J."/>
            <person name="McCowan C."/>
            <person name="Murphy C."/>
            <person name="Pearson M."/>
            <person name="Poon T.W."/>
            <person name="Priest M."/>
            <person name="Roberts A."/>
            <person name="Saif S."/>
            <person name="Shea T."/>
            <person name="Sisk P."/>
            <person name="Sykes S."/>
            <person name="Wortman J."/>
            <person name="Nusbaum C."/>
            <person name="Birren B."/>
        </authorList>
    </citation>
    <scope>NUCLEOTIDE SEQUENCE [LARGE SCALE GENOMIC DNA]</scope>
    <source>
        <strain evidence="10 11">P1976</strain>
    </source>
</reference>
<dbReference type="InterPro" id="IPR001254">
    <property type="entry name" value="Trypsin_dom"/>
</dbReference>
<dbReference type="PANTHER" id="PTHR24276:SF98">
    <property type="entry name" value="FI18310P1-RELATED"/>
    <property type="match status" value="1"/>
</dbReference>
<keyword evidence="4 8" id="KW-0732">Signal</keyword>
<dbReference type="EMBL" id="ANJA01001412">
    <property type="protein sequence ID" value="ETO77280.1"/>
    <property type="molecule type" value="Genomic_DNA"/>
</dbReference>
<evidence type="ECO:0000256" key="1">
    <source>
        <dbReference type="ARBA" id="ARBA00004613"/>
    </source>
</evidence>
<comment type="similarity">
    <text evidence="2">Belongs to the peptidase S1 family.</text>
</comment>
<dbReference type="InterPro" id="IPR001314">
    <property type="entry name" value="Peptidase_S1A"/>
</dbReference>
<dbReference type="InterPro" id="IPR050430">
    <property type="entry name" value="Peptidase_S1"/>
</dbReference>
<keyword evidence="6" id="KW-1015">Disulfide bond</keyword>
<keyword evidence="7" id="KW-0325">Glycoprotein</keyword>
<dbReference type="InterPro" id="IPR043504">
    <property type="entry name" value="Peptidase_S1_PA_chymotrypsin"/>
</dbReference>
<dbReference type="OrthoDB" id="546450at2759"/>
<feature type="signal peptide" evidence="8">
    <location>
        <begin position="1"/>
        <end position="23"/>
    </location>
</feature>
<keyword evidence="3" id="KW-0964">Secreted</keyword>
<dbReference type="AlphaFoldDB" id="A0A081AEG9"/>
<evidence type="ECO:0000256" key="2">
    <source>
        <dbReference type="ARBA" id="ARBA00007664"/>
    </source>
</evidence>
<keyword evidence="5" id="KW-0843">Virulence</keyword>
<evidence type="ECO:0000313" key="11">
    <source>
        <dbReference type="Proteomes" id="UP000028582"/>
    </source>
</evidence>
<evidence type="ECO:0000256" key="3">
    <source>
        <dbReference type="ARBA" id="ARBA00022525"/>
    </source>
</evidence>
<dbReference type="CDD" id="cd00190">
    <property type="entry name" value="Tryp_SPc"/>
    <property type="match status" value="1"/>
</dbReference>
<dbReference type="SMART" id="SM00020">
    <property type="entry name" value="Tryp_SPc"/>
    <property type="match status" value="1"/>
</dbReference>
<comment type="subcellular location">
    <subcellularLocation>
        <location evidence="1">Secreted</location>
    </subcellularLocation>
</comment>
<evidence type="ECO:0000256" key="7">
    <source>
        <dbReference type="ARBA" id="ARBA00023180"/>
    </source>
</evidence>
<evidence type="ECO:0000313" key="10">
    <source>
        <dbReference type="EMBL" id="ETO77280.1"/>
    </source>
</evidence>
<dbReference type="PANTHER" id="PTHR24276">
    <property type="entry name" value="POLYSERASE-RELATED"/>
    <property type="match status" value="1"/>
</dbReference>
<evidence type="ECO:0000259" key="9">
    <source>
        <dbReference type="PROSITE" id="PS50240"/>
    </source>
</evidence>
<organism evidence="10 11">
    <name type="scientific">Phytophthora nicotianae P1976</name>
    <dbReference type="NCBI Taxonomy" id="1317066"/>
    <lineage>
        <taxon>Eukaryota</taxon>
        <taxon>Sar</taxon>
        <taxon>Stramenopiles</taxon>
        <taxon>Oomycota</taxon>
        <taxon>Peronosporomycetes</taxon>
        <taxon>Peronosporales</taxon>
        <taxon>Peronosporaceae</taxon>
        <taxon>Phytophthora</taxon>
    </lineage>
</organism>
<dbReference type="InterPro" id="IPR009003">
    <property type="entry name" value="Peptidase_S1_PA"/>
</dbReference>
<feature type="chain" id="PRO_5001753987" description="Peptidase S1 domain-containing protein" evidence="8">
    <location>
        <begin position="24"/>
        <end position="225"/>
    </location>
</feature>
<protein>
    <recommendedName>
        <fullName evidence="9">Peptidase S1 domain-containing protein</fullName>
    </recommendedName>
</protein>
<dbReference type="PRINTS" id="PR00722">
    <property type="entry name" value="CHYMOTRYPSIN"/>
</dbReference>